<keyword evidence="2 5" id="KW-0812">Transmembrane</keyword>
<comment type="subcellular location">
    <subcellularLocation>
        <location evidence="1">Endomembrane system</location>
        <topology evidence="1">Multi-pass membrane protein</topology>
    </subcellularLocation>
</comment>
<dbReference type="Gene3D" id="1.20.120.1630">
    <property type="match status" value="1"/>
</dbReference>
<dbReference type="InterPro" id="IPR007318">
    <property type="entry name" value="Phopholipid_MeTrfase"/>
</dbReference>
<dbReference type="Proteomes" id="UP000830115">
    <property type="component" value="Chromosome"/>
</dbReference>
<proteinExistence type="predicted"/>
<dbReference type="EMBL" id="CP086322">
    <property type="protein sequence ID" value="UQA97405.1"/>
    <property type="molecule type" value="Genomic_DNA"/>
</dbReference>
<feature type="transmembrane region" description="Helical" evidence="5">
    <location>
        <begin position="32"/>
        <end position="50"/>
    </location>
</feature>
<name>A0ABY4MLU3_9ACTN</name>
<evidence type="ECO:0000313" key="7">
    <source>
        <dbReference type="Proteomes" id="UP000830115"/>
    </source>
</evidence>
<feature type="transmembrane region" description="Helical" evidence="5">
    <location>
        <begin position="6"/>
        <end position="25"/>
    </location>
</feature>
<keyword evidence="7" id="KW-1185">Reference proteome</keyword>
<sequence length="426" mass="45265">MNDPALVRAACLFGPAIATAVAAGLRPPARRTLAAAIVATAWNAVWLPALNLLAVRAGWWTFHAEGGTAAGIPVDLLIGWSVLWGALPVLADGGRIRLPLLVAGLAWLDLAVMPFAAPVVRLGADWLVGEAAAVAAALVPGLLLARWTRRATHLALRAGAQMLLSAVLMFALPIALVRPHIPGGTAGLAITVQLLAVPLLLGVIAVREFAERGGGTPLPYDPPQRLVTSGPYAYVRNPMQLSVTLSYALLSLIALDWRLLAAAATSFAYGAGLADWHEAAGLRDAHGERWAAYRAGVRAWLPRLRPWSGTATARLYVAESCGPCSRFGRWVARRHPVALELVPAEHHPRPLRRMTYETDDGAVRAEGVAALARMLGHLHLGWAVLGWLLVVPGVRWFAQLCVDALGAGPRDIPHRPQAQPPAATTH</sequence>
<gene>
    <name evidence="6" type="ORF">K9S39_41065</name>
</gene>
<feature type="transmembrane region" description="Helical" evidence="5">
    <location>
        <begin position="126"/>
        <end position="147"/>
    </location>
</feature>
<evidence type="ECO:0000313" key="6">
    <source>
        <dbReference type="EMBL" id="UQA97405.1"/>
    </source>
</evidence>
<reference evidence="6" key="1">
    <citation type="submission" date="2021-10" db="EMBL/GenBank/DDBJ databases">
        <title>Streptomyces nigrumlapis sp.nov.,an antimicrobial producing actinobacterium isolated from Black Gobi rocks.</title>
        <authorList>
            <person name="Wen Y."/>
            <person name="Zhang W."/>
            <person name="Liu X.G."/>
        </authorList>
    </citation>
    <scope>NUCLEOTIDE SEQUENCE</scope>
    <source>
        <strain evidence="6">ST13-2-2</strain>
    </source>
</reference>
<evidence type="ECO:0000256" key="3">
    <source>
        <dbReference type="ARBA" id="ARBA00022989"/>
    </source>
</evidence>
<keyword evidence="3 5" id="KW-1133">Transmembrane helix</keyword>
<dbReference type="Pfam" id="PF04191">
    <property type="entry name" value="PEMT"/>
    <property type="match status" value="1"/>
</dbReference>
<organism evidence="6 7">
    <name type="scientific">Streptomyces halobius</name>
    <dbReference type="NCBI Taxonomy" id="2879846"/>
    <lineage>
        <taxon>Bacteria</taxon>
        <taxon>Bacillati</taxon>
        <taxon>Actinomycetota</taxon>
        <taxon>Actinomycetes</taxon>
        <taxon>Kitasatosporales</taxon>
        <taxon>Streptomycetaceae</taxon>
        <taxon>Streptomyces</taxon>
    </lineage>
</organism>
<evidence type="ECO:0000256" key="1">
    <source>
        <dbReference type="ARBA" id="ARBA00004127"/>
    </source>
</evidence>
<feature type="transmembrane region" description="Helical" evidence="5">
    <location>
        <begin position="188"/>
        <end position="206"/>
    </location>
</feature>
<keyword evidence="4 5" id="KW-0472">Membrane</keyword>
<dbReference type="RefSeq" id="WP_248868333.1">
    <property type="nucleotide sequence ID" value="NZ_CP086322.1"/>
</dbReference>
<evidence type="ECO:0000256" key="2">
    <source>
        <dbReference type="ARBA" id="ARBA00022692"/>
    </source>
</evidence>
<protein>
    <submittedName>
        <fullName evidence="6">Isoprenylcysteine carboxylmethyltransferase family protein</fullName>
    </submittedName>
</protein>
<feature type="transmembrane region" description="Helical" evidence="5">
    <location>
        <begin position="98"/>
        <end position="120"/>
    </location>
</feature>
<feature type="transmembrane region" description="Helical" evidence="5">
    <location>
        <begin position="70"/>
        <end position="91"/>
    </location>
</feature>
<feature type="transmembrane region" description="Helical" evidence="5">
    <location>
        <begin position="154"/>
        <end position="176"/>
    </location>
</feature>
<accession>A0ABY4MLU3</accession>
<evidence type="ECO:0000256" key="4">
    <source>
        <dbReference type="ARBA" id="ARBA00023136"/>
    </source>
</evidence>
<evidence type="ECO:0000256" key="5">
    <source>
        <dbReference type="SAM" id="Phobius"/>
    </source>
</evidence>